<protein>
    <submittedName>
        <fullName evidence="2">Uncharacterized protein</fullName>
    </submittedName>
</protein>
<keyword evidence="3" id="KW-1185">Reference proteome</keyword>
<reference evidence="2" key="1">
    <citation type="submission" date="2021-03" db="EMBL/GenBank/DDBJ databases">
        <title>Draft genome sequence of rust myrtle Austropuccinia psidii MF-1, a brazilian biotype.</title>
        <authorList>
            <person name="Quecine M.C."/>
            <person name="Pachon D.M.R."/>
            <person name="Bonatelli M.L."/>
            <person name="Correr F.H."/>
            <person name="Franceschini L.M."/>
            <person name="Leite T.F."/>
            <person name="Margarido G.R.A."/>
            <person name="Almeida C.A."/>
            <person name="Ferrarezi J.A."/>
            <person name="Labate C.A."/>
        </authorList>
    </citation>
    <scope>NUCLEOTIDE SEQUENCE</scope>
    <source>
        <strain evidence="2">MF-1</strain>
    </source>
</reference>
<dbReference type="EMBL" id="AVOT02023329">
    <property type="protein sequence ID" value="MBW0513293.1"/>
    <property type="molecule type" value="Genomic_DNA"/>
</dbReference>
<sequence length="160" mass="18250">MIPGIFQEKTRIQQQKQDLFKPKAEIVIPNDPEAVGLGERSTQEPEIVIHTSRISSSNNKNITPTQNEHSFVTPESNLNSDSLLLQMSQFVEQTQKQFSEIQESHERIKTLTASMDKIFKTLDEGNAQLRKSSEGTNKILNQVSEEQPHCKRDRDCLDKT</sequence>
<organism evidence="2 3">
    <name type="scientific">Austropuccinia psidii MF-1</name>
    <dbReference type="NCBI Taxonomy" id="1389203"/>
    <lineage>
        <taxon>Eukaryota</taxon>
        <taxon>Fungi</taxon>
        <taxon>Dikarya</taxon>
        <taxon>Basidiomycota</taxon>
        <taxon>Pucciniomycotina</taxon>
        <taxon>Pucciniomycetes</taxon>
        <taxon>Pucciniales</taxon>
        <taxon>Sphaerophragmiaceae</taxon>
        <taxon>Austropuccinia</taxon>
    </lineage>
</organism>
<feature type="region of interest" description="Disordered" evidence="1">
    <location>
        <begin position="53"/>
        <end position="75"/>
    </location>
</feature>
<accession>A0A9Q3HQ00</accession>
<name>A0A9Q3HQ00_9BASI</name>
<comment type="caution">
    <text evidence="2">The sequence shown here is derived from an EMBL/GenBank/DDBJ whole genome shotgun (WGS) entry which is preliminary data.</text>
</comment>
<dbReference type="AlphaFoldDB" id="A0A9Q3HQ00"/>
<evidence type="ECO:0000313" key="3">
    <source>
        <dbReference type="Proteomes" id="UP000765509"/>
    </source>
</evidence>
<evidence type="ECO:0000256" key="1">
    <source>
        <dbReference type="SAM" id="MobiDB-lite"/>
    </source>
</evidence>
<feature type="compositionally biased region" description="Basic and acidic residues" evidence="1">
    <location>
        <begin position="146"/>
        <end position="160"/>
    </location>
</feature>
<dbReference type="Proteomes" id="UP000765509">
    <property type="component" value="Unassembled WGS sequence"/>
</dbReference>
<feature type="region of interest" description="Disordered" evidence="1">
    <location>
        <begin position="140"/>
        <end position="160"/>
    </location>
</feature>
<evidence type="ECO:0000313" key="2">
    <source>
        <dbReference type="EMBL" id="MBW0513293.1"/>
    </source>
</evidence>
<gene>
    <name evidence="2" type="ORF">O181_053008</name>
</gene>
<proteinExistence type="predicted"/>